<evidence type="ECO:0000256" key="2">
    <source>
        <dbReference type="SAM" id="MobiDB-lite"/>
    </source>
</evidence>
<evidence type="ECO:0000313" key="4">
    <source>
        <dbReference type="Proteomes" id="UP001412239"/>
    </source>
</evidence>
<dbReference type="EMBL" id="LN890968">
    <property type="protein sequence ID" value="CUS13641.1"/>
    <property type="molecule type" value="Genomic_DNA"/>
</dbReference>
<protein>
    <submittedName>
        <fullName evidence="3">Uncharacterized protein</fullName>
    </submittedName>
</protein>
<evidence type="ECO:0000313" key="3">
    <source>
        <dbReference type="EMBL" id="CUS13641.1"/>
    </source>
</evidence>
<proteinExistence type="predicted"/>
<keyword evidence="4" id="KW-1185">Reference proteome</keyword>
<feature type="region of interest" description="Disordered" evidence="2">
    <location>
        <begin position="313"/>
        <end position="337"/>
    </location>
</feature>
<accession>A0A292Q3K2</accession>
<dbReference type="AlphaFoldDB" id="A0A292Q3K2"/>
<feature type="compositionally biased region" description="Low complexity" evidence="2">
    <location>
        <begin position="322"/>
        <end position="337"/>
    </location>
</feature>
<dbReference type="Proteomes" id="UP001412239">
    <property type="component" value="Unassembled WGS sequence"/>
</dbReference>
<organism evidence="3 4">
    <name type="scientific">Tuber aestivum</name>
    <name type="common">summer truffle</name>
    <dbReference type="NCBI Taxonomy" id="59557"/>
    <lineage>
        <taxon>Eukaryota</taxon>
        <taxon>Fungi</taxon>
        <taxon>Dikarya</taxon>
        <taxon>Ascomycota</taxon>
        <taxon>Pezizomycotina</taxon>
        <taxon>Pezizomycetes</taxon>
        <taxon>Pezizales</taxon>
        <taxon>Tuberaceae</taxon>
        <taxon>Tuber</taxon>
    </lineage>
</organism>
<sequence length="337" mass="38543">MVASLLYCDVDGNTDPKEELAAVKDSLSTAVKSIKKVRVGTFARPKTAYGNESGTSVLQSIESMRREIDGLSTRARAHERKCRANTQDLEERIRVLTEESNVLRPLRNIALDIRKRFFATSRRGVANEQTSTDEVIIQAGNHRSHEGDVITDVSLFRNSLMTSHATFTRLHMVFVMNKRATRLANAETDEESNRMWSKSVEADFRILVEWSKRCTPAELARFRQDERGANYHKEIESDWVKTNRERQEAGRRSTPMEPESKWVEGKSERYEARGRSFLKEYAPRQVANKYCFTQTGNPENDLIIRMGLEDMEDNPKFSNMFSSREPASSSGSPNQHP</sequence>
<name>A0A292Q3K2_9PEZI</name>
<evidence type="ECO:0000256" key="1">
    <source>
        <dbReference type="SAM" id="Coils"/>
    </source>
</evidence>
<feature type="coiled-coil region" evidence="1">
    <location>
        <begin position="61"/>
        <end position="99"/>
    </location>
</feature>
<reference evidence="3" key="1">
    <citation type="submission" date="2015-10" db="EMBL/GenBank/DDBJ databases">
        <authorList>
            <person name="Regsiter A."/>
            <person name="william w."/>
        </authorList>
    </citation>
    <scope>NUCLEOTIDE SEQUENCE</scope>
    <source>
        <strain evidence="3">Montdore</strain>
    </source>
</reference>
<keyword evidence="1" id="KW-0175">Coiled coil</keyword>
<gene>
    <name evidence="3" type="ORF">GSTUAT00002166001</name>
</gene>
<feature type="compositionally biased region" description="Basic and acidic residues" evidence="2">
    <location>
        <begin position="242"/>
        <end position="251"/>
    </location>
</feature>
<feature type="region of interest" description="Disordered" evidence="2">
    <location>
        <begin position="242"/>
        <end position="265"/>
    </location>
</feature>